<dbReference type="AlphaFoldDB" id="A0A061DV96"/>
<dbReference type="GO" id="GO:0009901">
    <property type="term" value="P:anther dehiscence"/>
    <property type="evidence" value="ECO:0000318"/>
    <property type="project" value="GO_Central"/>
</dbReference>
<evidence type="ECO:0000256" key="2">
    <source>
        <dbReference type="ARBA" id="ARBA00008834"/>
    </source>
</evidence>
<dbReference type="Pfam" id="PF00295">
    <property type="entry name" value="Glyco_hydro_28"/>
    <property type="match status" value="1"/>
</dbReference>
<dbReference type="eggNOG" id="ENOG502QRJW">
    <property type="taxonomic scope" value="Eukaryota"/>
</dbReference>
<comment type="subcellular location">
    <subcellularLocation>
        <location evidence="1">Secreted</location>
        <location evidence="1">Cell wall</location>
    </subcellularLocation>
</comment>
<evidence type="ECO:0000256" key="12">
    <source>
        <dbReference type="RuleBase" id="RU361169"/>
    </source>
</evidence>
<dbReference type="EC" id="3.2.1.15" evidence="3"/>
<dbReference type="Gramene" id="EOX96674">
    <property type="protein sequence ID" value="EOX96674"/>
    <property type="gene ID" value="TCM_005873"/>
</dbReference>
<dbReference type="PANTHER" id="PTHR31375">
    <property type="match status" value="1"/>
</dbReference>
<dbReference type="GO" id="GO:0010047">
    <property type="term" value="P:fruit dehiscence"/>
    <property type="evidence" value="ECO:0000318"/>
    <property type="project" value="GO_Central"/>
</dbReference>
<feature type="compositionally biased region" description="Basic and acidic residues" evidence="13">
    <location>
        <begin position="20"/>
        <end position="30"/>
    </location>
</feature>
<evidence type="ECO:0000256" key="1">
    <source>
        <dbReference type="ARBA" id="ARBA00004191"/>
    </source>
</evidence>
<feature type="active site" evidence="11">
    <location>
        <position position="381"/>
    </location>
</feature>
<evidence type="ECO:0000256" key="4">
    <source>
        <dbReference type="ARBA" id="ARBA00022512"/>
    </source>
</evidence>
<evidence type="ECO:0000256" key="11">
    <source>
        <dbReference type="PROSITE-ProRule" id="PRU10052"/>
    </source>
</evidence>
<organism evidence="14 15">
    <name type="scientific">Theobroma cacao</name>
    <name type="common">Cacao</name>
    <name type="synonym">Cocoa</name>
    <dbReference type="NCBI Taxonomy" id="3641"/>
    <lineage>
        <taxon>Eukaryota</taxon>
        <taxon>Viridiplantae</taxon>
        <taxon>Streptophyta</taxon>
        <taxon>Embryophyta</taxon>
        <taxon>Tracheophyta</taxon>
        <taxon>Spermatophyta</taxon>
        <taxon>Magnoliopsida</taxon>
        <taxon>eudicotyledons</taxon>
        <taxon>Gunneridae</taxon>
        <taxon>Pentapetalae</taxon>
        <taxon>rosids</taxon>
        <taxon>malvids</taxon>
        <taxon>Malvales</taxon>
        <taxon>Malvaceae</taxon>
        <taxon>Byttnerioideae</taxon>
        <taxon>Theobroma</taxon>
    </lineage>
</organism>
<dbReference type="InterPro" id="IPR006626">
    <property type="entry name" value="PbH1"/>
</dbReference>
<reference evidence="14 15" key="1">
    <citation type="journal article" date="2013" name="Genome Biol.">
        <title>The genome sequence of the most widely cultivated cacao type and its use to identify candidate genes regulating pod color.</title>
        <authorList>
            <person name="Motamayor J.C."/>
            <person name="Mockaitis K."/>
            <person name="Schmutz J."/>
            <person name="Haiminen N."/>
            <person name="Iii D.L."/>
            <person name="Cornejo O."/>
            <person name="Findley S.D."/>
            <person name="Zheng P."/>
            <person name="Utro F."/>
            <person name="Royaert S."/>
            <person name="Saski C."/>
            <person name="Jenkins J."/>
            <person name="Podicheti R."/>
            <person name="Zhao M."/>
            <person name="Scheffler B.E."/>
            <person name="Stack J.C."/>
            <person name="Feltus F.A."/>
            <person name="Mustiga G.M."/>
            <person name="Amores F."/>
            <person name="Phillips W."/>
            <person name="Marelli J.P."/>
            <person name="May G.D."/>
            <person name="Shapiro H."/>
            <person name="Ma J."/>
            <person name="Bustamante C.D."/>
            <person name="Schnell R.J."/>
            <person name="Main D."/>
            <person name="Gilbert D."/>
            <person name="Parida L."/>
            <person name="Kuhn D.N."/>
        </authorList>
    </citation>
    <scope>NUCLEOTIDE SEQUENCE [LARGE SCALE GENOMIC DNA]</scope>
    <source>
        <strain evidence="15">cv. Matina 1-6</strain>
    </source>
</reference>
<evidence type="ECO:0000313" key="14">
    <source>
        <dbReference type="EMBL" id="EOX96674.1"/>
    </source>
</evidence>
<keyword evidence="5" id="KW-0964">Secreted</keyword>
<sequence>MTVEEFVGPTMEQEMAMPGTKEDEKEDKKMGLGSTWPRVGEAMVMGTRQASNPFEEEEKSIVKIRMFLQSHCLPLLITLISLSSCFGSYREDPFHNDFRQGHGYRPTTYHPYFRTFGVSNQGNYHNPNSANLFNYNNEIRPRLARARAPVSSKVVNVDDFGAKANGRDDSQNSLVDICVQAFKKAWKYACSSSQGAVLVVPRNKIYRLKPIDFSGPCKSALVLKIYGTIKASVDHSDYQKHGRRWLYFNNVQNLRVEGGGIINGNGRKWWEKSCKINKALPCKDAPTAVTFYECSNLKVAGLRIKNAQQMHLTFQKCVNVKVFNLFVTAPGNSPNTDGIHVTETQNISIKNCVIRTGDDCISIVSGSKLVRATGITCGPGHGISIGSLGAGNSAAYVSDVIVNKAKLSGTTNGVRIKTWQGGSGYAKNIKFQNIVMHNVSNPIIIDQNYCDQRNPCSKQESAVQVSNVLYQNIRGTSASNVAMKFDCSQSFPCRGIFLQNVALAPQEEDIAEASCSNVRLSYQGKVSPPCTT</sequence>
<dbReference type="SMART" id="SM00710">
    <property type="entry name" value="PbH1"/>
    <property type="match status" value="4"/>
</dbReference>
<dbReference type="InterPro" id="IPR000743">
    <property type="entry name" value="Glyco_hydro_28"/>
</dbReference>
<keyword evidence="15" id="KW-1185">Reference proteome</keyword>
<evidence type="ECO:0000256" key="8">
    <source>
        <dbReference type="ARBA" id="ARBA00023295"/>
    </source>
</evidence>
<evidence type="ECO:0000256" key="7">
    <source>
        <dbReference type="ARBA" id="ARBA00022801"/>
    </source>
</evidence>
<accession>A0A061DV96</accession>
<dbReference type="GO" id="GO:0016829">
    <property type="term" value="F:lyase activity"/>
    <property type="evidence" value="ECO:0007669"/>
    <property type="project" value="UniProtKB-KW"/>
</dbReference>
<dbReference type="FunCoup" id="A0A061DV96">
    <property type="interactions" value="66"/>
</dbReference>
<evidence type="ECO:0000256" key="13">
    <source>
        <dbReference type="SAM" id="MobiDB-lite"/>
    </source>
</evidence>
<keyword evidence="6" id="KW-0732">Signal</keyword>
<evidence type="ECO:0000256" key="3">
    <source>
        <dbReference type="ARBA" id="ARBA00012736"/>
    </source>
</evidence>
<evidence type="ECO:0000256" key="5">
    <source>
        <dbReference type="ARBA" id="ARBA00022525"/>
    </source>
</evidence>
<dbReference type="GO" id="GO:0004650">
    <property type="term" value="F:polygalacturonase activity"/>
    <property type="evidence" value="ECO:0007669"/>
    <property type="project" value="UniProtKB-EC"/>
</dbReference>
<protein>
    <recommendedName>
        <fullName evidence="3">endo-polygalacturonase</fullName>
        <ecNumber evidence="3">3.2.1.15</ecNumber>
    </recommendedName>
</protein>
<dbReference type="Gene3D" id="2.160.20.10">
    <property type="entry name" value="Single-stranded right-handed beta-helix, Pectin lyase-like"/>
    <property type="match status" value="1"/>
</dbReference>
<evidence type="ECO:0000256" key="9">
    <source>
        <dbReference type="ARBA" id="ARBA00023316"/>
    </source>
</evidence>
<keyword evidence="8 12" id="KW-0326">Glycosidase</keyword>
<dbReference type="SUPFAM" id="SSF51126">
    <property type="entry name" value="Pectin lyase-like"/>
    <property type="match status" value="1"/>
</dbReference>
<dbReference type="InterPro" id="IPR011050">
    <property type="entry name" value="Pectin_lyase_fold/virulence"/>
</dbReference>
<proteinExistence type="inferred from homology"/>
<dbReference type="FunFam" id="2.160.20.10:FF:000028">
    <property type="entry name" value="Polygalacturonase QRT2"/>
    <property type="match status" value="1"/>
</dbReference>
<feature type="region of interest" description="Disordered" evidence="13">
    <location>
        <begin position="1"/>
        <end position="30"/>
    </location>
</feature>
<comment type="catalytic activity">
    <reaction evidence="10">
        <text>(1,4-alpha-D-galacturonosyl)n+m + H2O = (1,4-alpha-D-galacturonosyl)n + (1,4-alpha-D-galacturonosyl)m.</text>
        <dbReference type="EC" id="3.2.1.15"/>
    </reaction>
</comment>
<keyword evidence="4" id="KW-0134">Cell wall</keyword>
<gene>
    <name evidence="14" type="ORF">TCM_005873</name>
</gene>
<dbReference type="GO" id="GO:0009830">
    <property type="term" value="P:cell wall modification involved in abscission"/>
    <property type="evidence" value="ECO:0007669"/>
    <property type="project" value="UniProtKB-ARBA"/>
</dbReference>
<evidence type="ECO:0000256" key="10">
    <source>
        <dbReference type="ARBA" id="ARBA00034074"/>
    </source>
</evidence>
<dbReference type="STRING" id="3641.A0A061DV96"/>
<dbReference type="HOGENOM" id="CLU_016031_2_3_1"/>
<comment type="similarity">
    <text evidence="2 12">Belongs to the glycosyl hydrolase 28 family.</text>
</comment>
<name>A0A061DV96_THECC</name>
<evidence type="ECO:0000256" key="6">
    <source>
        <dbReference type="ARBA" id="ARBA00022729"/>
    </source>
</evidence>
<dbReference type="InParanoid" id="A0A061DV96"/>
<keyword evidence="14" id="KW-0456">Lyase</keyword>
<dbReference type="OMA" id="FKDAQQM"/>
<dbReference type="GO" id="GO:0045490">
    <property type="term" value="P:pectin catabolic process"/>
    <property type="evidence" value="ECO:0000318"/>
    <property type="project" value="GO_Central"/>
</dbReference>
<dbReference type="EMBL" id="CM001879">
    <property type="protein sequence ID" value="EOX96674.1"/>
    <property type="molecule type" value="Genomic_DNA"/>
</dbReference>
<dbReference type="Proteomes" id="UP000026915">
    <property type="component" value="Chromosome 1"/>
</dbReference>
<keyword evidence="7 12" id="KW-0378">Hydrolase</keyword>
<evidence type="ECO:0000313" key="15">
    <source>
        <dbReference type="Proteomes" id="UP000026915"/>
    </source>
</evidence>
<dbReference type="PROSITE" id="PS00502">
    <property type="entry name" value="POLYGALACTURONASE"/>
    <property type="match status" value="1"/>
</dbReference>
<keyword evidence="9" id="KW-0961">Cell wall biogenesis/degradation</keyword>
<dbReference type="InterPro" id="IPR012334">
    <property type="entry name" value="Pectin_lyas_fold"/>
</dbReference>